<dbReference type="Proteomes" id="UP000887574">
    <property type="component" value="Unplaced"/>
</dbReference>
<evidence type="ECO:0000313" key="2">
    <source>
        <dbReference type="WBParaSite" id="jg18294"/>
    </source>
</evidence>
<dbReference type="AlphaFoldDB" id="A0A915DDI8"/>
<sequence length="119" mass="13133">MSRVPSSSPPAATANDKQVEWIQFPSIVAAAALVVSNDSSFSCTYQLFRLLGLRNQPISIASQLANQMKYQTRRNRSQRWRITSTNFMECRGDSPIAPAPGAIFLQHQMIFACVGGVNN</sequence>
<protein>
    <submittedName>
        <fullName evidence="2">Uncharacterized protein</fullName>
    </submittedName>
</protein>
<evidence type="ECO:0000313" key="1">
    <source>
        <dbReference type="Proteomes" id="UP000887574"/>
    </source>
</evidence>
<proteinExistence type="predicted"/>
<dbReference type="WBParaSite" id="jg18294">
    <property type="protein sequence ID" value="jg18294"/>
    <property type="gene ID" value="jg18294"/>
</dbReference>
<keyword evidence="1" id="KW-1185">Reference proteome</keyword>
<reference evidence="2" key="1">
    <citation type="submission" date="2022-11" db="UniProtKB">
        <authorList>
            <consortium name="WormBaseParasite"/>
        </authorList>
    </citation>
    <scope>IDENTIFICATION</scope>
</reference>
<organism evidence="1 2">
    <name type="scientific">Ditylenchus dipsaci</name>
    <dbReference type="NCBI Taxonomy" id="166011"/>
    <lineage>
        <taxon>Eukaryota</taxon>
        <taxon>Metazoa</taxon>
        <taxon>Ecdysozoa</taxon>
        <taxon>Nematoda</taxon>
        <taxon>Chromadorea</taxon>
        <taxon>Rhabditida</taxon>
        <taxon>Tylenchina</taxon>
        <taxon>Tylenchomorpha</taxon>
        <taxon>Sphaerularioidea</taxon>
        <taxon>Anguinidae</taxon>
        <taxon>Anguininae</taxon>
        <taxon>Ditylenchus</taxon>
    </lineage>
</organism>
<name>A0A915DDI8_9BILA</name>
<accession>A0A915DDI8</accession>